<keyword evidence="9" id="KW-0479">Metal-binding</keyword>
<dbReference type="FunFam" id="3.40.1030.10:FF:000002">
    <property type="entry name" value="Anthranilate phosphoribosyltransferase"/>
    <property type="match status" value="1"/>
</dbReference>
<dbReference type="InterPro" id="IPR000312">
    <property type="entry name" value="Glycosyl_Trfase_fam3"/>
</dbReference>
<comment type="catalytic activity">
    <reaction evidence="7 9">
        <text>N-(5-phospho-beta-D-ribosyl)anthranilate + diphosphate = 5-phospho-alpha-D-ribose 1-diphosphate + anthranilate</text>
        <dbReference type="Rhea" id="RHEA:11768"/>
        <dbReference type="ChEBI" id="CHEBI:16567"/>
        <dbReference type="ChEBI" id="CHEBI:18277"/>
        <dbReference type="ChEBI" id="CHEBI:33019"/>
        <dbReference type="ChEBI" id="CHEBI:58017"/>
        <dbReference type="EC" id="2.4.2.18"/>
    </reaction>
</comment>
<dbReference type="NCBIfam" id="TIGR01245">
    <property type="entry name" value="trpD"/>
    <property type="match status" value="1"/>
</dbReference>
<evidence type="ECO:0000256" key="8">
    <source>
        <dbReference type="ARBA" id="ARBA00061188"/>
    </source>
</evidence>
<evidence type="ECO:0000256" key="5">
    <source>
        <dbReference type="ARBA" id="ARBA00022822"/>
    </source>
</evidence>
<comment type="subunit">
    <text evidence="9">Homodimer.</text>
</comment>
<keyword evidence="4 9" id="KW-0808">Transferase</keyword>
<dbReference type="SUPFAM" id="SSF47648">
    <property type="entry name" value="Nucleoside phosphorylase/phosphoribosyltransferase N-terminal domain"/>
    <property type="match status" value="1"/>
</dbReference>
<evidence type="ECO:0000259" key="10">
    <source>
        <dbReference type="Pfam" id="PF00591"/>
    </source>
</evidence>
<feature type="binding site" evidence="9">
    <location>
        <begin position="84"/>
        <end position="85"/>
    </location>
    <ligand>
        <name>5-phospho-alpha-D-ribose 1-diphosphate</name>
        <dbReference type="ChEBI" id="CHEBI:58017"/>
    </ligand>
</feature>
<proteinExistence type="inferred from homology"/>
<feature type="binding site" evidence="9">
    <location>
        <begin position="109"/>
        <end position="117"/>
    </location>
    <ligand>
        <name>5-phospho-alpha-D-ribose 1-diphosphate</name>
        <dbReference type="ChEBI" id="CHEBI:58017"/>
    </ligand>
</feature>
<dbReference type="Gene3D" id="3.40.1030.10">
    <property type="entry name" value="Nucleoside phosphorylase/phosphoribosyltransferase catalytic domain"/>
    <property type="match status" value="1"/>
</dbReference>
<feature type="binding site" evidence="9">
    <location>
        <position position="227"/>
    </location>
    <ligand>
        <name>Mg(2+)</name>
        <dbReference type="ChEBI" id="CHEBI:18420"/>
        <label>2</label>
    </ligand>
</feature>
<dbReference type="InterPro" id="IPR036320">
    <property type="entry name" value="Glycosyl_Trfase_fam3_N_dom_sf"/>
</dbReference>
<evidence type="ECO:0000256" key="1">
    <source>
        <dbReference type="ARBA" id="ARBA00004907"/>
    </source>
</evidence>
<evidence type="ECO:0000256" key="9">
    <source>
        <dbReference type="HAMAP-Rule" id="MF_00211"/>
    </source>
</evidence>
<dbReference type="EC" id="2.4.2.18" evidence="9"/>
<dbReference type="InterPro" id="IPR005940">
    <property type="entry name" value="Anthranilate_Pribosyl_Tfrase"/>
</dbReference>
<comment type="cofactor">
    <cofactor evidence="9">
        <name>Mg(2+)</name>
        <dbReference type="ChEBI" id="CHEBI:18420"/>
    </cofactor>
    <text evidence="9">Binds 2 magnesium ions per monomer.</text>
</comment>
<keyword evidence="9" id="KW-0460">Magnesium</keyword>
<keyword evidence="6 9" id="KW-0057">Aromatic amino acid biosynthesis</keyword>
<feature type="binding site" evidence="9">
    <location>
        <position position="81"/>
    </location>
    <ligand>
        <name>anthranilate</name>
        <dbReference type="ChEBI" id="CHEBI:16567"/>
        <label>1</label>
    </ligand>
</feature>
<protein>
    <recommendedName>
        <fullName evidence="9">Anthranilate phosphoribosyltransferase</fullName>
        <ecNumber evidence="9">2.4.2.18</ecNumber>
    </recommendedName>
</protein>
<feature type="binding site" evidence="9">
    <location>
        <position position="81"/>
    </location>
    <ligand>
        <name>5-phospho-alpha-D-ribose 1-diphosphate</name>
        <dbReference type="ChEBI" id="CHEBI:58017"/>
    </ligand>
</feature>
<keyword evidence="13" id="KW-1185">Reference proteome</keyword>
<keyword evidence="5 9" id="KW-0822">Tryptophan biosynthesis</keyword>
<keyword evidence="2 9" id="KW-0028">Amino-acid biosynthesis</keyword>
<feature type="binding site" evidence="9">
    <location>
        <position position="112"/>
    </location>
    <ligand>
        <name>anthranilate</name>
        <dbReference type="ChEBI" id="CHEBI:16567"/>
        <label>1</label>
    </ligand>
</feature>
<gene>
    <name evidence="9 12" type="primary">trpD</name>
    <name evidence="12" type="ORF">DKZ56_04405</name>
</gene>
<feature type="domain" description="Glycosyl transferase family 3 N-terminal" evidence="11">
    <location>
        <begin position="6"/>
        <end position="65"/>
    </location>
</feature>
<evidence type="ECO:0000256" key="3">
    <source>
        <dbReference type="ARBA" id="ARBA00022676"/>
    </source>
</evidence>
<comment type="caution">
    <text evidence="9">Lacks conserved residue(s) required for the propagation of feature annotation.</text>
</comment>
<dbReference type="GO" id="GO:0000287">
    <property type="term" value="F:magnesium ion binding"/>
    <property type="evidence" value="ECO:0007669"/>
    <property type="project" value="UniProtKB-UniRule"/>
</dbReference>
<dbReference type="RefSeq" id="WP_208651556.1">
    <property type="nucleotide sequence ID" value="NZ_CP036528.1"/>
</dbReference>
<dbReference type="Pfam" id="PF02885">
    <property type="entry name" value="Glycos_trans_3N"/>
    <property type="match status" value="1"/>
</dbReference>
<evidence type="ECO:0000259" key="11">
    <source>
        <dbReference type="Pfam" id="PF02885"/>
    </source>
</evidence>
<evidence type="ECO:0000256" key="6">
    <source>
        <dbReference type="ARBA" id="ARBA00023141"/>
    </source>
</evidence>
<sequence length="344" mass="37507">MNIQAFTKRVQQKEDLSYDEMIQAVELIFAEKTPKEDIAEFLLALREKGETAEEVAALSIVMKSNAIKIPVPKGSYIDNCGTGGDGLHTFNISTTSAFVLASNGVKVAKHGNRKISSSSGSTDVLEALGIHNDFTAEESAQLLEQEGIAFLYAPNVHPKLKRIGEVRRAIGKPTIFNLVGPLTNPVDLECQLVGISRPDFVEEYAKVLRILGRKRAIVVSGSNGMDEASLDQKNYAVILENGEIKPLSINIEELGLQPATICHLRGGTPEENANILKDLLKGNRSPYYDAVVLNAALGFFAYGAVESLKDGVFIARDAIESGRAYEKLEAVIEFSQNIIKEQSR</sequence>
<dbReference type="GO" id="GO:0000162">
    <property type="term" value="P:L-tryptophan biosynthetic process"/>
    <property type="evidence" value="ECO:0007669"/>
    <property type="project" value="UniProtKB-UniRule"/>
</dbReference>
<evidence type="ECO:0000256" key="2">
    <source>
        <dbReference type="ARBA" id="ARBA00022605"/>
    </source>
</evidence>
<feature type="binding site" evidence="9">
    <location>
        <position position="167"/>
    </location>
    <ligand>
        <name>anthranilate</name>
        <dbReference type="ChEBI" id="CHEBI:16567"/>
        <label>2</label>
    </ligand>
</feature>
<comment type="function">
    <text evidence="9">Catalyzes the transfer of the phosphoribosyl group of 5-phosphorylribose-1-pyrophosphate (PRPP) to anthranilate to yield N-(5'-phosphoribosyl)-anthranilate (PRA).</text>
</comment>
<evidence type="ECO:0000313" key="13">
    <source>
        <dbReference type="Proteomes" id="UP000291151"/>
    </source>
</evidence>
<feature type="binding site" evidence="9">
    <location>
        <position position="93"/>
    </location>
    <ligand>
        <name>Mg(2+)</name>
        <dbReference type="ChEBI" id="CHEBI:18420"/>
        <label>1</label>
    </ligand>
</feature>
<dbReference type="KEGG" id="uth:DKZ56_04405"/>
<dbReference type="Proteomes" id="UP000291151">
    <property type="component" value="Chromosome"/>
</dbReference>
<organism evidence="12 13">
    <name type="scientific">Ureibacillus thermophilus</name>
    <dbReference type="NCBI Taxonomy" id="367743"/>
    <lineage>
        <taxon>Bacteria</taxon>
        <taxon>Bacillati</taxon>
        <taxon>Bacillota</taxon>
        <taxon>Bacilli</taxon>
        <taxon>Bacillales</taxon>
        <taxon>Caryophanaceae</taxon>
        <taxon>Ureibacillus</taxon>
    </lineage>
</organism>
<evidence type="ECO:0000313" key="12">
    <source>
        <dbReference type="EMBL" id="QBK25164.1"/>
    </source>
</evidence>
<comment type="similarity">
    <text evidence="9">Belongs to the anthranilate phosphoribosyltransferase family.</text>
</comment>
<dbReference type="SUPFAM" id="SSF52418">
    <property type="entry name" value="Nucleoside phosphorylase/phosphoribosyltransferase catalytic domain"/>
    <property type="match status" value="1"/>
</dbReference>
<feature type="binding site" evidence="9">
    <location>
        <begin position="91"/>
        <end position="94"/>
    </location>
    <ligand>
        <name>5-phospho-alpha-D-ribose 1-diphosphate</name>
        <dbReference type="ChEBI" id="CHEBI:58017"/>
    </ligand>
</feature>
<feature type="binding site" evidence="9">
    <location>
        <position position="121"/>
    </location>
    <ligand>
        <name>5-phospho-alpha-D-ribose 1-diphosphate</name>
        <dbReference type="ChEBI" id="CHEBI:58017"/>
    </ligand>
</feature>
<dbReference type="EMBL" id="CP036528">
    <property type="protein sequence ID" value="QBK25164.1"/>
    <property type="molecule type" value="Genomic_DNA"/>
</dbReference>
<dbReference type="GO" id="GO:0004048">
    <property type="term" value="F:anthranilate phosphoribosyltransferase activity"/>
    <property type="evidence" value="ECO:0007669"/>
    <property type="project" value="UniProtKB-UniRule"/>
</dbReference>
<dbReference type="HAMAP" id="MF_00211">
    <property type="entry name" value="TrpD"/>
    <property type="match status" value="1"/>
</dbReference>
<feature type="domain" description="Glycosyl transferase family 3" evidence="10">
    <location>
        <begin position="75"/>
        <end position="325"/>
    </location>
</feature>
<accession>A0A4P6UQC7</accession>
<comment type="pathway">
    <text evidence="1 9">Amino-acid biosynthesis; L-tryptophan biosynthesis; L-tryptophan from chorismate: step 2/5.</text>
</comment>
<dbReference type="Pfam" id="PF00591">
    <property type="entry name" value="Glycos_transf_3"/>
    <property type="match status" value="1"/>
</dbReference>
<evidence type="ECO:0000256" key="4">
    <source>
        <dbReference type="ARBA" id="ARBA00022679"/>
    </source>
</evidence>
<dbReference type="PANTHER" id="PTHR43285:SF2">
    <property type="entry name" value="ANTHRANILATE PHOSPHORIBOSYLTRANSFERASE"/>
    <property type="match status" value="1"/>
</dbReference>
<name>A0A4P6UQC7_9BACL</name>
<feature type="binding site" evidence="9">
    <location>
        <position position="226"/>
    </location>
    <ligand>
        <name>Mg(2+)</name>
        <dbReference type="ChEBI" id="CHEBI:18420"/>
        <label>2</label>
    </ligand>
</feature>
<dbReference type="Gene3D" id="1.20.970.10">
    <property type="entry name" value="Transferase, Pyrimidine Nucleoside Phosphorylase, Chain C"/>
    <property type="match status" value="1"/>
</dbReference>
<dbReference type="InterPro" id="IPR017459">
    <property type="entry name" value="Glycosyl_Trfase_fam3_N_dom"/>
</dbReference>
<reference evidence="12 13" key="1">
    <citation type="submission" date="2019-02" db="EMBL/GenBank/DDBJ databases">
        <title>Ureibacillus thermophilus.</title>
        <authorList>
            <person name="Sunny J.S."/>
            <person name="Natarajan A."/>
            <person name="Saleena L.M."/>
        </authorList>
    </citation>
    <scope>NUCLEOTIDE SEQUENCE [LARGE SCALE GENOMIC DNA]</scope>
    <source>
        <strain evidence="12 13">LM102</strain>
    </source>
</reference>
<keyword evidence="3 9" id="KW-0328">Glycosyltransferase</keyword>
<feature type="binding site" evidence="9">
    <location>
        <position position="89"/>
    </location>
    <ligand>
        <name>5-phospho-alpha-D-ribose 1-diphosphate</name>
        <dbReference type="ChEBI" id="CHEBI:58017"/>
    </ligand>
</feature>
<dbReference type="PANTHER" id="PTHR43285">
    <property type="entry name" value="ANTHRANILATE PHOSPHORIBOSYLTRANSFERASE"/>
    <property type="match status" value="1"/>
</dbReference>
<comment type="similarity">
    <text evidence="8">In the C-terminal section; belongs to the anthranilate phosphoribosyltransferase family.</text>
</comment>
<evidence type="ECO:0000256" key="7">
    <source>
        <dbReference type="ARBA" id="ARBA00052328"/>
    </source>
</evidence>
<dbReference type="UniPathway" id="UPA00035">
    <property type="reaction ID" value="UER00041"/>
</dbReference>
<dbReference type="AlphaFoldDB" id="A0A4P6UQC7"/>
<feature type="binding site" evidence="9">
    <location>
        <position position="227"/>
    </location>
    <ligand>
        <name>Mg(2+)</name>
        <dbReference type="ChEBI" id="CHEBI:18420"/>
        <label>1</label>
    </ligand>
</feature>
<dbReference type="GO" id="GO:0005829">
    <property type="term" value="C:cytosol"/>
    <property type="evidence" value="ECO:0007669"/>
    <property type="project" value="TreeGrafter"/>
</dbReference>
<dbReference type="InterPro" id="IPR035902">
    <property type="entry name" value="Nuc_phospho_transferase"/>
</dbReference>